<evidence type="ECO:0000256" key="7">
    <source>
        <dbReference type="ARBA" id="ARBA00022723"/>
    </source>
</evidence>
<evidence type="ECO:0000256" key="2">
    <source>
        <dbReference type="ARBA" id="ARBA00004651"/>
    </source>
</evidence>
<evidence type="ECO:0000256" key="10">
    <source>
        <dbReference type="ARBA" id="ARBA00022989"/>
    </source>
</evidence>
<gene>
    <name evidence="15" type="ORF">HGMM_F03H09C37</name>
</gene>
<evidence type="ECO:0000256" key="12">
    <source>
        <dbReference type="ARBA" id="ARBA00023136"/>
    </source>
</evidence>
<proteinExistence type="inferred from homology"/>
<evidence type="ECO:0000256" key="5">
    <source>
        <dbReference type="ARBA" id="ARBA00022670"/>
    </source>
</evidence>
<evidence type="ECO:0000256" key="13">
    <source>
        <dbReference type="SAM" id="Phobius"/>
    </source>
</evidence>
<feature type="transmembrane region" description="Helical" evidence="13">
    <location>
        <begin position="130"/>
        <end position="153"/>
    </location>
</feature>
<dbReference type="InterPro" id="IPR052348">
    <property type="entry name" value="Metallopeptidase_M50B"/>
</dbReference>
<evidence type="ECO:0000256" key="6">
    <source>
        <dbReference type="ARBA" id="ARBA00022692"/>
    </source>
</evidence>
<dbReference type="AlphaFoldDB" id="H5S9Z2"/>
<dbReference type="InterPro" id="IPR044537">
    <property type="entry name" value="Rip2-like"/>
</dbReference>
<evidence type="ECO:0000256" key="9">
    <source>
        <dbReference type="ARBA" id="ARBA00022833"/>
    </source>
</evidence>
<keyword evidence="8" id="KW-0378">Hydrolase</keyword>
<dbReference type="EMBL" id="AP011644">
    <property type="protein sequence ID" value="BAL52978.1"/>
    <property type="molecule type" value="Genomic_DNA"/>
</dbReference>
<evidence type="ECO:0000259" key="14">
    <source>
        <dbReference type="Pfam" id="PF02163"/>
    </source>
</evidence>
<feature type="transmembrane region" description="Helical" evidence="13">
    <location>
        <begin position="59"/>
        <end position="80"/>
    </location>
</feature>
<protein>
    <submittedName>
        <fullName evidence="15">Peptidase M50</fullName>
    </submittedName>
</protein>
<comment type="cofactor">
    <cofactor evidence="1">
        <name>Zn(2+)</name>
        <dbReference type="ChEBI" id="CHEBI:29105"/>
    </cofactor>
</comment>
<dbReference type="GO" id="GO:0006508">
    <property type="term" value="P:proteolysis"/>
    <property type="evidence" value="ECO:0007669"/>
    <property type="project" value="UniProtKB-KW"/>
</dbReference>
<reference evidence="15" key="1">
    <citation type="journal article" date="2005" name="Environ. Microbiol.">
        <title>Genetic and functional properties of uncultivated thermophilic crenarchaeotes from a subsurface gold mine as revealed by analysis of genome fragments.</title>
        <authorList>
            <person name="Nunoura T."/>
            <person name="Hirayama H."/>
            <person name="Takami H."/>
            <person name="Oida H."/>
            <person name="Nishi S."/>
            <person name="Shimamura S."/>
            <person name="Suzuki Y."/>
            <person name="Inagaki F."/>
            <person name="Takai K."/>
            <person name="Nealson K.H."/>
            <person name="Horikoshi K."/>
        </authorList>
    </citation>
    <scope>NUCLEOTIDE SEQUENCE</scope>
</reference>
<dbReference type="PANTHER" id="PTHR35864:SF1">
    <property type="entry name" value="ZINC METALLOPROTEASE YWHC-RELATED"/>
    <property type="match status" value="1"/>
</dbReference>
<keyword evidence="6 13" id="KW-0812">Transmembrane</keyword>
<dbReference type="GO" id="GO:0005886">
    <property type="term" value="C:plasma membrane"/>
    <property type="evidence" value="ECO:0007669"/>
    <property type="project" value="UniProtKB-SubCell"/>
</dbReference>
<feature type="domain" description="Peptidase M50" evidence="14">
    <location>
        <begin position="132"/>
        <end position="176"/>
    </location>
</feature>
<reference evidence="15" key="2">
    <citation type="journal article" date="2012" name="PLoS ONE">
        <title>A Deeply Branching Thermophilic Bacterium with an Ancient Acetyl-CoA Pathway Dominates a Subsurface Ecosystem.</title>
        <authorList>
            <person name="Takami H."/>
            <person name="Noguchi H."/>
            <person name="Takaki Y."/>
            <person name="Uchiyama I."/>
            <person name="Toyoda A."/>
            <person name="Nishi S."/>
            <person name="Chee G.-J."/>
            <person name="Arai W."/>
            <person name="Nunoura T."/>
            <person name="Itoh T."/>
            <person name="Hattori M."/>
            <person name="Takai K."/>
        </authorList>
    </citation>
    <scope>NUCLEOTIDE SEQUENCE</scope>
</reference>
<feature type="transmembrane region" description="Helical" evidence="13">
    <location>
        <begin position="101"/>
        <end position="124"/>
    </location>
</feature>
<accession>H5S9Z2</accession>
<dbReference type="GO" id="GO:0008237">
    <property type="term" value="F:metallopeptidase activity"/>
    <property type="evidence" value="ECO:0007669"/>
    <property type="project" value="UniProtKB-KW"/>
</dbReference>
<evidence type="ECO:0000256" key="4">
    <source>
        <dbReference type="ARBA" id="ARBA00022475"/>
    </source>
</evidence>
<comment type="similarity">
    <text evidence="3">Belongs to the peptidase M50B family.</text>
</comment>
<organism evidence="15">
    <name type="scientific">uncultured Acetothermia bacterium</name>
    <dbReference type="NCBI Taxonomy" id="236499"/>
    <lineage>
        <taxon>Bacteria</taxon>
        <taxon>Candidatus Bipolaricaulota</taxon>
        <taxon>environmental samples</taxon>
    </lineage>
</organism>
<keyword evidence="11" id="KW-0482">Metalloprotease</keyword>
<evidence type="ECO:0000256" key="3">
    <source>
        <dbReference type="ARBA" id="ARBA00007931"/>
    </source>
</evidence>
<dbReference type="CDD" id="cd06158">
    <property type="entry name" value="S2P-M50_like_1"/>
    <property type="match status" value="1"/>
</dbReference>
<evidence type="ECO:0000313" key="15">
    <source>
        <dbReference type="EMBL" id="BAL52978.1"/>
    </source>
</evidence>
<feature type="transmembrane region" description="Helical" evidence="13">
    <location>
        <begin position="174"/>
        <end position="194"/>
    </location>
</feature>
<keyword evidence="10 13" id="KW-1133">Transmembrane helix</keyword>
<sequence>MSLEAMIELALALVAFLTAVVFHEYAHGRVAYLLGDPTARDARRLTLNPLAHIDPFGTVLLPLLLAVLRFAFNMGVPIVGYAKPVPVNPLYFRHPYQGMMLVALAGPAINLLLAGVGVGLWHGVGASLPGLLSFFVFYFVVINILLAVFNLIPVPPLDGSRVLLYLLPQGGKRLFLMLEPFGFVIVFLLLYAGVLQHLLMPIVSWVETILGRFG</sequence>
<evidence type="ECO:0000256" key="8">
    <source>
        <dbReference type="ARBA" id="ARBA00022801"/>
    </source>
</evidence>
<keyword evidence="7" id="KW-0479">Metal-binding</keyword>
<keyword evidence="12 13" id="KW-0472">Membrane</keyword>
<keyword evidence="4" id="KW-1003">Cell membrane</keyword>
<dbReference type="Pfam" id="PF02163">
    <property type="entry name" value="Peptidase_M50"/>
    <property type="match status" value="1"/>
</dbReference>
<dbReference type="GO" id="GO:0046872">
    <property type="term" value="F:metal ion binding"/>
    <property type="evidence" value="ECO:0007669"/>
    <property type="project" value="UniProtKB-KW"/>
</dbReference>
<name>H5S9Z2_9BACT</name>
<dbReference type="InterPro" id="IPR008915">
    <property type="entry name" value="Peptidase_M50"/>
</dbReference>
<evidence type="ECO:0000256" key="1">
    <source>
        <dbReference type="ARBA" id="ARBA00001947"/>
    </source>
</evidence>
<comment type="subcellular location">
    <subcellularLocation>
        <location evidence="2">Cell membrane</location>
        <topology evidence="2">Multi-pass membrane protein</topology>
    </subcellularLocation>
</comment>
<keyword evidence="9" id="KW-0862">Zinc</keyword>
<evidence type="ECO:0000256" key="11">
    <source>
        <dbReference type="ARBA" id="ARBA00023049"/>
    </source>
</evidence>
<keyword evidence="5" id="KW-0645">Protease</keyword>
<dbReference type="PANTHER" id="PTHR35864">
    <property type="entry name" value="ZINC METALLOPROTEASE MJ0611-RELATED"/>
    <property type="match status" value="1"/>
</dbReference>